<name>A0ABR2ZZ94_9AGAR</name>
<feature type="transmembrane region" description="Helical" evidence="7">
    <location>
        <begin position="417"/>
        <end position="438"/>
    </location>
</feature>
<sequence length="513" mass="56913">MAFQTDHERELTRRVLWKLDIHILPPLALLWLANFIDRSNIGNARIAGLETDTHLHGNQFNIILAVFYASYLLIELPSNWVLKRMGANRWLPLIVCAWGVVTTLTGLVHNFAGILAIRIFLGFCEGGLLPGIILYLSTIYKRHELQLRVGIFYASASLSGAFGGLLATAITKMDGVGGLSGWRWIFILEGIATFIIGVGSAFFMPATFASAKFLTEEEKDFASNRFRADHSAGSATDVMKQSESPVADEKDEEKRVERTMEDTSEPFTSRPVNQEEEAFEWREVIRGLTDLQTWVTGIAYFGLIISLYSYSLFLPTIVTGLGYSGAQAQLHTVPPYVPAAVLTVAVAFLSDRLKWRGPFILICLPIAIAGYILIIAAKTNSARYAAVFLMAAGVYPSGPCILSILPNNSSGHYKKATTTALQLAIANCGGFLATFIYTKEQAPRYIKGHSIALAFLCLAWVLILVNVLYCSWENKARAEGRRQQNLILYQELWESGKTRAPIGDRHPDFRFTL</sequence>
<protein>
    <recommendedName>
        <fullName evidence="8">Major facilitator superfamily (MFS) profile domain-containing protein</fullName>
    </recommendedName>
</protein>
<feature type="transmembrane region" description="Helical" evidence="7">
    <location>
        <begin position="60"/>
        <end position="78"/>
    </location>
</feature>
<accession>A0ABR2ZZ94</accession>
<feature type="transmembrane region" description="Helical" evidence="7">
    <location>
        <begin position="450"/>
        <end position="472"/>
    </location>
</feature>
<comment type="caution">
    <text evidence="9">The sequence shown here is derived from an EMBL/GenBank/DDBJ whole genome shotgun (WGS) entry which is preliminary data.</text>
</comment>
<keyword evidence="2" id="KW-0813">Transport</keyword>
<feature type="compositionally biased region" description="Basic and acidic residues" evidence="6">
    <location>
        <begin position="252"/>
        <end position="261"/>
    </location>
</feature>
<dbReference type="EMBL" id="JBBXMP010000030">
    <property type="protein sequence ID" value="KAL0067022.1"/>
    <property type="molecule type" value="Genomic_DNA"/>
</dbReference>
<feature type="transmembrane region" description="Helical" evidence="7">
    <location>
        <begin position="90"/>
        <end position="109"/>
    </location>
</feature>
<organism evidence="9 10">
    <name type="scientific">Marasmius tenuissimus</name>
    <dbReference type="NCBI Taxonomy" id="585030"/>
    <lineage>
        <taxon>Eukaryota</taxon>
        <taxon>Fungi</taxon>
        <taxon>Dikarya</taxon>
        <taxon>Basidiomycota</taxon>
        <taxon>Agaricomycotina</taxon>
        <taxon>Agaricomycetes</taxon>
        <taxon>Agaricomycetidae</taxon>
        <taxon>Agaricales</taxon>
        <taxon>Marasmiineae</taxon>
        <taxon>Marasmiaceae</taxon>
        <taxon>Marasmius</taxon>
    </lineage>
</organism>
<feature type="transmembrane region" description="Helical" evidence="7">
    <location>
        <begin position="357"/>
        <end position="377"/>
    </location>
</feature>
<feature type="transmembrane region" description="Helical" evidence="7">
    <location>
        <begin position="333"/>
        <end position="350"/>
    </location>
</feature>
<gene>
    <name evidence="9" type="ORF">AAF712_006011</name>
</gene>
<dbReference type="InterPro" id="IPR011701">
    <property type="entry name" value="MFS"/>
</dbReference>
<feature type="transmembrane region" description="Helical" evidence="7">
    <location>
        <begin position="383"/>
        <end position="405"/>
    </location>
</feature>
<evidence type="ECO:0000256" key="7">
    <source>
        <dbReference type="SAM" id="Phobius"/>
    </source>
</evidence>
<dbReference type="Gene3D" id="1.20.1250.20">
    <property type="entry name" value="MFS general substrate transporter like domains"/>
    <property type="match status" value="2"/>
</dbReference>
<keyword evidence="10" id="KW-1185">Reference proteome</keyword>
<dbReference type="InterPro" id="IPR020846">
    <property type="entry name" value="MFS_dom"/>
</dbReference>
<evidence type="ECO:0000313" key="10">
    <source>
        <dbReference type="Proteomes" id="UP001437256"/>
    </source>
</evidence>
<evidence type="ECO:0000256" key="3">
    <source>
        <dbReference type="ARBA" id="ARBA00022692"/>
    </source>
</evidence>
<dbReference type="PANTHER" id="PTHR43791">
    <property type="entry name" value="PERMEASE-RELATED"/>
    <property type="match status" value="1"/>
</dbReference>
<evidence type="ECO:0000256" key="5">
    <source>
        <dbReference type="ARBA" id="ARBA00023136"/>
    </source>
</evidence>
<feature type="transmembrane region" description="Helical" evidence="7">
    <location>
        <begin position="115"/>
        <end position="137"/>
    </location>
</feature>
<dbReference type="PROSITE" id="PS50850">
    <property type="entry name" value="MFS"/>
    <property type="match status" value="1"/>
</dbReference>
<dbReference type="Pfam" id="PF07690">
    <property type="entry name" value="MFS_1"/>
    <property type="match status" value="1"/>
</dbReference>
<evidence type="ECO:0000259" key="8">
    <source>
        <dbReference type="PROSITE" id="PS50850"/>
    </source>
</evidence>
<evidence type="ECO:0000256" key="1">
    <source>
        <dbReference type="ARBA" id="ARBA00004141"/>
    </source>
</evidence>
<keyword evidence="4 7" id="KW-1133">Transmembrane helix</keyword>
<keyword evidence="5 7" id="KW-0472">Membrane</keyword>
<feature type="transmembrane region" description="Helical" evidence="7">
    <location>
        <begin position="149"/>
        <end position="170"/>
    </location>
</feature>
<feature type="domain" description="Major facilitator superfamily (MFS) profile" evidence="8">
    <location>
        <begin position="23"/>
        <end position="477"/>
    </location>
</feature>
<dbReference type="Proteomes" id="UP001437256">
    <property type="component" value="Unassembled WGS sequence"/>
</dbReference>
<evidence type="ECO:0000256" key="2">
    <source>
        <dbReference type="ARBA" id="ARBA00022448"/>
    </source>
</evidence>
<evidence type="ECO:0000256" key="4">
    <source>
        <dbReference type="ARBA" id="ARBA00022989"/>
    </source>
</evidence>
<feature type="transmembrane region" description="Helical" evidence="7">
    <location>
        <begin position="291"/>
        <end position="313"/>
    </location>
</feature>
<dbReference type="SUPFAM" id="SSF103473">
    <property type="entry name" value="MFS general substrate transporter"/>
    <property type="match status" value="1"/>
</dbReference>
<feature type="transmembrane region" description="Helical" evidence="7">
    <location>
        <begin position="182"/>
        <end position="204"/>
    </location>
</feature>
<evidence type="ECO:0000256" key="6">
    <source>
        <dbReference type="SAM" id="MobiDB-lite"/>
    </source>
</evidence>
<keyword evidence="3 7" id="KW-0812">Transmembrane</keyword>
<dbReference type="InterPro" id="IPR036259">
    <property type="entry name" value="MFS_trans_sf"/>
</dbReference>
<reference evidence="9 10" key="1">
    <citation type="submission" date="2024-05" db="EMBL/GenBank/DDBJ databases">
        <title>A draft genome resource for the thread blight pathogen Marasmius tenuissimus strain MS-2.</title>
        <authorList>
            <person name="Yulfo-Soto G.E."/>
            <person name="Baruah I.K."/>
            <person name="Amoako-Attah I."/>
            <person name="Bukari Y."/>
            <person name="Meinhardt L.W."/>
            <person name="Bailey B.A."/>
            <person name="Cohen S.P."/>
        </authorList>
    </citation>
    <scope>NUCLEOTIDE SEQUENCE [LARGE SCALE GENOMIC DNA]</scope>
    <source>
        <strain evidence="9 10">MS-2</strain>
    </source>
</reference>
<feature type="region of interest" description="Disordered" evidence="6">
    <location>
        <begin position="232"/>
        <end position="272"/>
    </location>
</feature>
<proteinExistence type="predicted"/>
<dbReference type="CDD" id="cd17327">
    <property type="entry name" value="MFS_FEN2_like"/>
    <property type="match status" value="1"/>
</dbReference>
<dbReference type="PANTHER" id="PTHR43791:SF67">
    <property type="entry name" value="TRANSPORTER, PUTATIVE (AFU_ORTHOLOGUE AFUA_3G04010)-RELATED"/>
    <property type="match status" value="1"/>
</dbReference>
<evidence type="ECO:0000313" key="9">
    <source>
        <dbReference type="EMBL" id="KAL0067022.1"/>
    </source>
</evidence>
<comment type="subcellular location">
    <subcellularLocation>
        <location evidence="1">Membrane</location>
        <topology evidence="1">Multi-pass membrane protein</topology>
    </subcellularLocation>
</comment>